<keyword evidence="1" id="KW-0812">Transmembrane</keyword>
<evidence type="ECO:0000256" key="1">
    <source>
        <dbReference type="SAM" id="Phobius"/>
    </source>
</evidence>
<organism evidence="2 3">
    <name type="scientific">Enterococcus canintestini</name>
    <dbReference type="NCBI Taxonomy" id="317010"/>
    <lineage>
        <taxon>Bacteria</taxon>
        <taxon>Bacillati</taxon>
        <taxon>Bacillota</taxon>
        <taxon>Bacilli</taxon>
        <taxon>Lactobacillales</taxon>
        <taxon>Enterococcaceae</taxon>
        <taxon>Enterococcus</taxon>
    </lineage>
</organism>
<comment type="caution">
    <text evidence="2">The sequence shown here is derived from an EMBL/GenBank/DDBJ whole genome shotgun (WGS) entry which is preliminary data.</text>
</comment>
<dbReference type="EMBL" id="JXKG01000013">
    <property type="protein sequence ID" value="OJG14836.1"/>
    <property type="molecule type" value="Genomic_DNA"/>
</dbReference>
<protein>
    <submittedName>
        <fullName evidence="2">Uncharacterized protein</fullName>
    </submittedName>
</protein>
<accession>A0A1L8R529</accession>
<gene>
    <name evidence="2" type="ORF">RU96_GL000590</name>
</gene>
<proteinExistence type="predicted"/>
<name>A0A1L8R529_9ENTE</name>
<keyword evidence="1" id="KW-1133">Transmembrane helix</keyword>
<sequence>MWAILMSDVTYFLVSFLFFLVLVALFLAIYQCLKSYRIDRLANELWLKQRYTEIFIHSLPEDCDCALVKSQLMDTFKKERIPFTFEEIDKLIEAAKQDYLKGE</sequence>
<dbReference type="STRING" id="317010.RU96_GL000590"/>
<dbReference type="Proteomes" id="UP000182835">
    <property type="component" value="Unassembled WGS sequence"/>
</dbReference>
<keyword evidence="1" id="KW-0472">Membrane</keyword>
<dbReference type="AlphaFoldDB" id="A0A1L8R529"/>
<evidence type="ECO:0000313" key="3">
    <source>
        <dbReference type="Proteomes" id="UP000182835"/>
    </source>
</evidence>
<reference evidence="2 3" key="1">
    <citation type="submission" date="2014-12" db="EMBL/GenBank/DDBJ databases">
        <title>Draft genome sequences of 29 type strains of Enterococci.</title>
        <authorList>
            <person name="Zhong Z."/>
            <person name="Sun Z."/>
            <person name="Liu W."/>
            <person name="Zhang W."/>
            <person name="Zhang H."/>
        </authorList>
    </citation>
    <scope>NUCLEOTIDE SEQUENCE [LARGE SCALE GENOMIC DNA]</scope>
    <source>
        <strain evidence="2 3">DSM 21207</strain>
    </source>
</reference>
<feature type="transmembrane region" description="Helical" evidence="1">
    <location>
        <begin position="12"/>
        <end position="33"/>
    </location>
</feature>
<evidence type="ECO:0000313" key="2">
    <source>
        <dbReference type="EMBL" id="OJG14836.1"/>
    </source>
</evidence>